<proteinExistence type="predicted"/>
<dbReference type="InterPro" id="IPR024975">
    <property type="entry name" value="NOV_C"/>
</dbReference>
<gene>
    <name evidence="4" type="ORF">ICN82_20135</name>
</gene>
<feature type="domain" description="Protein NO VEIN C-terminal" evidence="2">
    <location>
        <begin position="1723"/>
        <end position="1816"/>
    </location>
</feature>
<evidence type="ECO:0000259" key="2">
    <source>
        <dbReference type="Pfam" id="PF13020"/>
    </source>
</evidence>
<evidence type="ECO:0000313" key="4">
    <source>
        <dbReference type="EMBL" id="MBE3640520.1"/>
    </source>
</evidence>
<dbReference type="Proteomes" id="UP000609121">
    <property type="component" value="Unassembled WGS sequence"/>
</dbReference>
<evidence type="ECO:0000259" key="3">
    <source>
        <dbReference type="Pfam" id="PF25794"/>
    </source>
</evidence>
<dbReference type="InterPro" id="IPR058210">
    <property type="entry name" value="SACS/Nov_dom"/>
</dbReference>
<feature type="domain" description="Sacsin/Nov" evidence="3">
    <location>
        <begin position="66"/>
        <end position="270"/>
    </location>
</feature>
<evidence type="ECO:0000256" key="1">
    <source>
        <dbReference type="SAM" id="MobiDB-lite"/>
    </source>
</evidence>
<dbReference type="InterPro" id="IPR036890">
    <property type="entry name" value="HATPase_C_sf"/>
</dbReference>
<sequence>MSQADLQQAPAIASEIEVEETPEQAIEALASGKLTSFRGTVDPNTGDYFDDVYAQNRSLTQHVAADYHGRFLIELIQNGSDAHARDQRDGEVEIILDQREGQFGTLYVANRGRPFSHENLKALTRIAMSNKPPGEAIGNKGLGFRSVSHVCDAPEVYSRRELDGSLTRFDGFCFTFARPDEFEKLLADPHLAELARTSLPVFFLPQVLKDQNDTVREFARKGFASVIRLPLRDKAAHDDAFAEIQQLNDDSAPLLLFLAHLCQLTVRIIDLDGGDTYGRSLSRTEKELPGAPAAATIVTLENSRWLVLREAVAEGKMLEAISHGIETTQLHGSWESWSGMGEVALALRLDADINAPRLYTYLPMGEGAAAPLPAHFHGSFFPTSNRKALDASVALNRLLLDEGAKLAARCLFWLTTIPLDETYAQNPMLPTEERARVAVDLLTWTDPDSLRVSRSASHLGLSLLVAQHVAELSEVEFIHSSVIPCVAPTSTDPERLEWHHPNAARARFPESDTFSLGVVPRHASAAGVALIWPGLHTARISRLIEFLKVCTQGTFREAMSNGEKARIAASIAGRLKARPRPGVGKWTAFYRDLLSFVDQPAALTGLPIILCDDGTVRADGKVSDTYDDVVETRRRRRRRRGEPIAPSLFFPPARRPAGEGGEPTELLRVPVQLGRYFAFASNALPWHGELRKTREYLETGLVSAYDGDAVLTRIAQVVQANPTIEQAIAGLRWAFSIWRRTEELGRPIAIDKRYRLLVPTVDNDLIVATDAVFSETWPEETLGRRLGEFLATAPNDVPDLITFKGKRLAPTAHRAFKGTRIDQWTRFLSALGVRCGLQAFEPEGLDTATASQFKTFEFARKIGLSDAAIDEWRRDLEVHQPHALTFSYTTLYRFSTKIWCLPGQNDHQRFSPECRELYAALVIEWAATVPTSQLVTNVQHTHYTSDSREWSTPAGAFLRSAEWMPAEEPSADGGRRGHYRLSEIWVSNGIDRYPYYLRQLTARTARALDRAPPNAARRLKEFSLLRTLNQPGTQFAQLGFLAQQYEAGSVSQHYEPFLANLYNLTWKTAADRHAVEPQFPGTPDPEMPLLVRKAGDLMVVVPGAKGAPPVYVRDIDDEIAASLIGPLGGAMLDVKGADRSRIGNLLSAIYGHNVSRLSALQYDVRVDGAGMETLEADRTAIDLCPWLRPMLAIALEGVRGTAASQLPADRSPLLAALANVRVQQAERIEFEINGTSFPYAVDKPAVNFRRADGVPIVVILNQAVMTWGALDRCIPAICEAIDLPIVAANMRLLANSLAQDGESIDRMDLDQESIDRLCRTLLLDNGAAASARNLMGERLDVRMPWIRAAFHYAGGRDALDRLHALEFVHEADMAALISELEPMGREFGLSVPNLIDNCRRTFATDQFQELMQFEFARFNFSLAETGSEPVTHPELHATLLAQFISCHEADILLSLRNSVAADLSAGKSAPRYASLRDTLRALAPDPAWLTEHVIVPEELLLSFVETWLTRSNAPSLGSNDAKLSPVFEVRAANQRAISQFSKTATPLVRAWHLVEGVALPETWHDSGSSERYLRAGLDKAGITDFRPLDSEDILKWCVDLKLWPIGMGASLDRETLGIPESEIAAAQEASRREADARAALARSVPFNGRNEDPQNCDWSAISVEIGNNLSSSVKSARLGTLANLAEVKARQSGHRNPPMVPRNSDAPSRMPQEKKDMIGRLGELVVYHWLKDRFRTQDIDKAWVSKNATLQIGAVASDSLGYDFEVEYDRKTWLIEVKASQGDSCRFEMGETEVRAAREAAKPRSKKRYVIAYVADPATPLSTRIEILPNPMSEEADGVLDLLGEGVRFGFRRR</sequence>
<dbReference type="EMBL" id="JACVXA010000101">
    <property type="protein sequence ID" value="MBE3640520.1"/>
    <property type="molecule type" value="Genomic_DNA"/>
</dbReference>
<dbReference type="Pfam" id="PF25794">
    <property type="entry name" value="SACS"/>
    <property type="match status" value="1"/>
</dbReference>
<comment type="caution">
    <text evidence="4">The sequence shown here is derived from an EMBL/GenBank/DDBJ whole genome shotgun (WGS) entry which is preliminary data.</text>
</comment>
<dbReference type="InterPro" id="IPR052957">
    <property type="entry name" value="Auxin_embryo_med"/>
</dbReference>
<feature type="region of interest" description="Disordered" evidence="1">
    <location>
        <begin position="1688"/>
        <end position="1711"/>
    </location>
</feature>
<keyword evidence="5" id="KW-1185">Reference proteome</keyword>
<dbReference type="RefSeq" id="WP_193186832.1">
    <property type="nucleotide sequence ID" value="NZ_JACVXA010000101.1"/>
</dbReference>
<reference evidence="4" key="1">
    <citation type="submission" date="2020-09" db="EMBL/GenBank/DDBJ databases">
        <title>A novel bacterium of genus Mangrovicoccus, isolated from South China Sea.</title>
        <authorList>
            <person name="Huang H."/>
            <person name="Mo K."/>
            <person name="Hu Y."/>
        </authorList>
    </citation>
    <scope>NUCLEOTIDE SEQUENCE</scope>
    <source>
        <strain evidence="4">HB182678</strain>
    </source>
</reference>
<evidence type="ECO:0000313" key="5">
    <source>
        <dbReference type="Proteomes" id="UP000609121"/>
    </source>
</evidence>
<dbReference type="SUPFAM" id="SSF55874">
    <property type="entry name" value="ATPase domain of HSP90 chaperone/DNA topoisomerase II/histidine kinase"/>
    <property type="match status" value="1"/>
</dbReference>
<dbReference type="PANTHER" id="PTHR32387">
    <property type="entry name" value="WU:FJ29H11"/>
    <property type="match status" value="1"/>
</dbReference>
<feature type="region of interest" description="Disordered" evidence="1">
    <location>
        <begin position="633"/>
        <end position="662"/>
    </location>
</feature>
<dbReference type="PANTHER" id="PTHR32387:SF0">
    <property type="entry name" value="PROTEIN NO VEIN"/>
    <property type="match status" value="1"/>
</dbReference>
<protein>
    <submittedName>
        <fullName evidence="4">DUF3883 domain-containing protein</fullName>
    </submittedName>
</protein>
<organism evidence="4 5">
    <name type="scientific">Mangrovicoccus algicola</name>
    <dbReference type="NCBI Taxonomy" id="2771008"/>
    <lineage>
        <taxon>Bacteria</taxon>
        <taxon>Pseudomonadati</taxon>
        <taxon>Pseudomonadota</taxon>
        <taxon>Alphaproteobacteria</taxon>
        <taxon>Rhodobacterales</taxon>
        <taxon>Paracoccaceae</taxon>
        <taxon>Mangrovicoccus</taxon>
    </lineage>
</organism>
<dbReference type="NCBIfam" id="NF047352">
    <property type="entry name" value="P_loop_sacsin"/>
    <property type="match status" value="1"/>
</dbReference>
<dbReference type="Gene3D" id="3.30.565.10">
    <property type="entry name" value="Histidine kinase-like ATPase, C-terminal domain"/>
    <property type="match status" value="1"/>
</dbReference>
<accession>A0A8J6ZFY4</accession>
<dbReference type="Pfam" id="PF13020">
    <property type="entry name" value="NOV_C"/>
    <property type="match status" value="1"/>
</dbReference>
<name>A0A8J6ZFY4_9RHOB</name>